<evidence type="ECO:0000259" key="5">
    <source>
        <dbReference type="PROSITE" id="PS50931"/>
    </source>
</evidence>
<dbReference type="PROSITE" id="PS50931">
    <property type="entry name" value="HTH_LYSR"/>
    <property type="match status" value="1"/>
</dbReference>
<protein>
    <submittedName>
        <fullName evidence="6">DNA-binding transcriptional LysR family regulator</fullName>
    </submittedName>
</protein>
<dbReference type="Gene3D" id="1.10.10.10">
    <property type="entry name" value="Winged helix-like DNA-binding domain superfamily/Winged helix DNA-binding domain"/>
    <property type="match status" value="1"/>
</dbReference>
<proteinExistence type="inferred from homology"/>
<dbReference type="RefSeq" id="WP_119037186.1">
    <property type="nucleotide sequence ID" value="NZ_QXDC01000004.1"/>
</dbReference>
<comment type="caution">
    <text evidence="6">The sequence shown here is derived from an EMBL/GenBank/DDBJ whole genome shotgun (WGS) entry which is preliminary data.</text>
</comment>
<evidence type="ECO:0000313" key="6">
    <source>
        <dbReference type="EMBL" id="RIA37953.1"/>
    </source>
</evidence>
<keyword evidence="3 6" id="KW-0238">DNA-binding</keyword>
<evidence type="ECO:0000256" key="4">
    <source>
        <dbReference type="ARBA" id="ARBA00023163"/>
    </source>
</evidence>
<dbReference type="GO" id="GO:0003677">
    <property type="term" value="F:DNA binding"/>
    <property type="evidence" value="ECO:0007669"/>
    <property type="project" value="UniProtKB-KW"/>
</dbReference>
<evidence type="ECO:0000256" key="3">
    <source>
        <dbReference type="ARBA" id="ARBA00023125"/>
    </source>
</evidence>
<dbReference type="Gene3D" id="3.40.190.290">
    <property type="match status" value="1"/>
</dbReference>
<dbReference type="AlphaFoldDB" id="A0A397NQH9"/>
<feature type="domain" description="HTH lysR-type" evidence="5">
    <location>
        <begin position="13"/>
        <end position="70"/>
    </location>
</feature>
<reference evidence="6 7" key="1">
    <citation type="submission" date="2018-08" db="EMBL/GenBank/DDBJ databases">
        <title>Genomic Encyclopedia of Type Strains, Phase IV (KMG-IV): sequencing the most valuable type-strain genomes for metagenomic binning, comparative biology and taxonomic classification.</title>
        <authorList>
            <person name="Goeker M."/>
        </authorList>
    </citation>
    <scope>NUCLEOTIDE SEQUENCE [LARGE SCALE GENOMIC DNA]</scope>
    <source>
        <strain evidence="6 7">DSM 25527</strain>
    </source>
</reference>
<dbReference type="SUPFAM" id="SSF53850">
    <property type="entry name" value="Periplasmic binding protein-like II"/>
    <property type="match status" value="1"/>
</dbReference>
<dbReference type="InterPro" id="IPR050950">
    <property type="entry name" value="HTH-type_LysR_regulators"/>
</dbReference>
<organism evidence="6 7">
    <name type="scientific">Hephaestia caeni</name>
    <dbReference type="NCBI Taxonomy" id="645617"/>
    <lineage>
        <taxon>Bacteria</taxon>
        <taxon>Pseudomonadati</taxon>
        <taxon>Pseudomonadota</taxon>
        <taxon>Alphaproteobacteria</taxon>
        <taxon>Sphingomonadales</taxon>
        <taxon>Sphingomonadaceae</taxon>
        <taxon>Hephaestia</taxon>
    </lineage>
</organism>
<keyword evidence="2" id="KW-0805">Transcription regulation</keyword>
<dbReference type="InterPro" id="IPR036390">
    <property type="entry name" value="WH_DNA-bd_sf"/>
</dbReference>
<keyword evidence="4" id="KW-0804">Transcription</keyword>
<dbReference type="OrthoDB" id="9785974at2"/>
<dbReference type="PANTHER" id="PTHR30419">
    <property type="entry name" value="HTH-TYPE TRANSCRIPTIONAL REGULATOR YBHD"/>
    <property type="match status" value="1"/>
</dbReference>
<gene>
    <name evidence="6" type="ORF">DFR49_3843</name>
</gene>
<comment type="similarity">
    <text evidence="1">Belongs to the LysR transcriptional regulatory family.</text>
</comment>
<dbReference type="Proteomes" id="UP000266568">
    <property type="component" value="Unassembled WGS sequence"/>
</dbReference>
<dbReference type="EMBL" id="QXDC01000004">
    <property type="protein sequence ID" value="RIA37953.1"/>
    <property type="molecule type" value="Genomic_DNA"/>
</dbReference>
<sequence length="313" mass="34032">MSRAPTGSVLNGMDLLTLRLLLAAREEGNLARAAERENIAVSAVSRRISDFESRYGVRLLDRHDRGVSVTPDGAAMLDRVAHAVELLEQIARDLQEIREGVRGNVRLRAHTTAILSGSLPARMADFLERYPRVEVELDEGTSFDIIHAVRVGVCDLGLISGTVASEGVELIPWMDDELVAVLPAGHPLAAKEALSLSDLVTEPFVGMQRDSSLLALYRTQAQTSGQTLHERVHATSFESVRSMVAAGVGVGILPAVACVPAAQGRIAFRRLDEPWAHRPLMLCVRDRQALSAAAKLLARHLMPEGQEHRFPAP</sequence>
<dbReference type="InterPro" id="IPR005119">
    <property type="entry name" value="LysR_subst-bd"/>
</dbReference>
<dbReference type="InterPro" id="IPR036388">
    <property type="entry name" value="WH-like_DNA-bd_sf"/>
</dbReference>
<accession>A0A397NQH9</accession>
<dbReference type="GO" id="GO:0003700">
    <property type="term" value="F:DNA-binding transcription factor activity"/>
    <property type="evidence" value="ECO:0007669"/>
    <property type="project" value="InterPro"/>
</dbReference>
<evidence type="ECO:0000313" key="7">
    <source>
        <dbReference type="Proteomes" id="UP000266568"/>
    </source>
</evidence>
<dbReference type="InterPro" id="IPR000847">
    <property type="entry name" value="LysR_HTH_N"/>
</dbReference>
<name>A0A397NQH9_9SPHN</name>
<evidence type="ECO:0000256" key="1">
    <source>
        <dbReference type="ARBA" id="ARBA00009437"/>
    </source>
</evidence>
<evidence type="ECO:0000256" key="2">
    <source>
        <dbReference type="ARBA" id="ARBA00023015"/>
    </source>
</evidence>
<dbReference type="PANTHER" id="PTHR30419:SF2">
    <property type="entry name" value="LYSR FAMILY TRANSCRIPTIONAL REGULATOR"/>
    <property type="match status" value="1"/>
</dbReference>
<keyword evidence="7" id="KW-1185">Reference proteome</keyword>
<dbReference type="Pfam" id="PF00126">
    <property type="entry name" value="HTH_1"/>
    <property type="match status" value="1"/>
</dbReference>
<dbReference type="SUPFAM" id="SSF46785">
    <property type="entry name" value="Winged helix' DNA-binding domain"/>
    <property type="match status" value="1"/>
</dbReference>
<dbReference type="Pfam" id="PF03466">
    <property type="entry name" value="LysR_substrate"/>
    <property type="match status" value="1"/>
</dbReference>
<dbReference type="GO" id="GO:0005829">
    <property type="term" value="C:cytosol"/>
    <property type="evidence" value="ECO:0007669"/>
    <property type="project" value="TreeGrafter"/>
</dbReference>